<dbReference type="AlphaFoldDB" id="A0A4R3JWA8"/>
<accession>A0A4R3JWA8</accession>
<sequence length="99" mass="10759">MQTEQNEIFVAALDNLVRYSVTGCGLAARRAADLLERLSETGELDGDMRRLYGYLSEILASDMAEHAAPTRAAATQAARARAWLTWEWADGLGCRGLAG</sequence>
<comment type="caution">
    <text evidence="1">The sequence shown here is derived from an EMBL/GenBank/DDBJ whole genome shotgun (WGS) entry which is preliminary data.</text>
</comment>
<evidence type="ECO:0000313" key="2">
    <source>
        <dbReference type="Proteomes" id="UP000295135"/>
    </source>
</evidence>
<keyword evidence="2" id="KW-1185">Reference proteome</keyword>
<reference evidence="1 2" key="1">
    <citation type="submission" date="2019-03" db="EMBL/GenBank/DDBJ databases">
        <title>Genomic Encyclopedia of Type Strains, Phase IV (KMG-IV): sequencing the most valuable type-strain genomes for metagenomic binning, comparative biology and taxonomic classification.</title>
        <authorList>
            <person name="Goeker M."/>
        </authorList>
    </citation>
    <scope>NUCLEOTIDE SEQUENCE [LARGE SCALE GENOMIC DNA]</scope>
    <source>
        <strain evidence="1 2">DSM 103923</strain>
    </source>
</reference>
<evidence type="ECO:0000313" key="1">
    <source>
        <dbReference type="EMBL" id="TCS70894.1"/>
    </source>
</evidence>
<proteinExistence type="predicted"/>
<name>A0A4R3JWA8_9PROT</name>
<dbReference type="EMBL" id="SLZY01000013">
    <property type="protein sequence ID" value="TCS70894.1"/>
    <property type="molecule type" value="Genomic_DNA"/>
</dbReference>
<gene>
    <name evidence="1" type="ORF">EDC61_11347</name>
</gene>
<dbReference type="Proteomes" id="UP000295135">
    <property type="component" value="Unassembled WGS sequence"/>
</dbReference>
<organism evidence="1 2">
    <name type="scientific">Sulfuritortus calidifontis</name>
    <dbReference type="NCBI Taxonomy" id="1914471"/>
    <lineage>
        <taxon>Bacteria</taxon>
        <taxon>Pseudomonadati</taxon>
        <taxon>Pseudomonadota</taxon>
        <taxon>Betaproteobacteria</taxon>
        <taxon>Nitrosomonadales</taxon>
        <taxon>Thiobacillaceae</taxon>
        <taxon>Sulfuritortus</taxon>
    </lineage>
</organism>
<dbReference type="RefSeq" id="WP_126460915.1">
    <property type="nucleotide sequence ID" value="NZ_AP018721.1"/>
</dbReference>
<protein>
    <submittedName>
        <fullName evidence="1">Uncharacterized protein</fullName>
    </submittedName>
</protein>